<proteinExistence type="predicted"/>
<dbReference type="Gene3D" id="2.40.260.10">
    <property type="entry name" value="Sortase"/>
    <property type="match status" value="1"/>
</dbReference>
<evidence type="ECO:0000256" key="2">
    <source>
        <dbReference type="SAM" id="MobiDB-lite"/>
    </source>
</evidence>
<dbReference type="AlphaFoldDB" id="A0A516G7R7"/>
<dbReference type="Proteomes" id="UP000315395">
    <property type="component" value="Chromosome"/>
</dbReference>
<protein>
    <submittedName>
        <fullName evidence="3">Class F sortase</fullName>
    </submittedName>
</protein>
<evidence type="ECO:0000313" key="3">
    <source>
        <dbReference type="EMBL" id="QDO87567.1"/>
    </source>
</evidence>
<sequence>MNSTPTGGHGRRLSLAAIGLLLALGVGMPWWALAHQVGEPPRPSSDSHAASTSGVADIAGATDSTGESVAPDSTEEGLAPDTTGEATGPGTAGEDAAPTAPDTHRAPRSAATPTPPVTLPASVPVRITIPAIGVDSPLHPLGLDAEGRLEVPSGERYGEAAWYDGSPTPGEAGPAVIEGHVTSQGSVPSVFFELGALAPGDLVDVERTDGTTATFEVYGAESFPKDSFPKTTVYGNTTGAELRLITCGGAYDAERRAHVDNVVVFARLVP</sequence>
<organism evidence="3 4">
    <name type="scientific">Ornithinimicrobium ciconiae</name>
    <dbReference type="NCBI Taxonomy" id="2594265"/>
    <lineage>
        <taxon>Bacteria</taxon>
        <taxon>Bacillati</taxon>
        <taxon>Actinomycetota</taxon>
        <taxon>Actinomycetes</taxon>
        <taxon>Micrococcales</taxon>
        <taxon>Ornithinimicrobiaceae</taxon>
        <taxon>Ornithinimicrobium</taxon>
    </lineage>
</organism>
<feature type="compositionally biased region" description="Low complexity" evidence="2">
    <location>
        <begin position="79"/>
        <end position="101"/>
    </location>
</feature>
<dbReference type="NCBIfam" id="NF033748">
    <property type="entry name" value="class_F_sortase"/>
    <property type="match status" value="1"/>
</dbReference>
<dbReference type="EMBL" id="CP041616">
    <property type="protein sequence ID" value="QDO87567.1"/>
    <property type="molecule type" value="Genomic_DNA"/>
</dbReference>
<dbReference type="InterPro" id="IPR042001">
    <property type="entry name" value="Sortase_F"/>
</dbReference>
<accession>A0A516G7R7</accession>
<feature type="region of interest" description="Disordered" evidence="2">
    <location>
        <begin position="59"/>
        <end position="121"/>
    </location>
</feature>
<name>A0A516G7R7_9MICO</name>
<dbReference type="InterPro" id="IPR023365">
    <property type="entry name" value="Sortase_dom-sf"/>
</dbReference>
<evidence type="ECO:0000313" key="4">
    <source>
        <dbReference type="Proteomes" id="UP000315395"/>
    </source>
</evidence>
<keyword evidence="1" id="KW-0378">Hydrolase</keyword>
<gene>
    <name evidence="3" type="ORF">FNH13_03785</name>
</gene>
<dbReference type="RefSeq" id="WP_143782244.1">
    <property type="nucleotide sequence ID" value="NZ_CP041616.1"/>
</dbReference>
<dbReference type="Pfam" id="PF04203">
    <property type="entry name" value="Sortase"/>
    <property type="match status" value="1"/>
</dbReference>
<dbReference type="InterPro" id="IPR005754">
    <property type="entry name" value="Sortase"/>
</dbReference>
<dbReference type="OrthoDB" id="525039at2"/>
<dbReference type="SUPFAM" id="SSF63817">
    <property type="entry name" value="Sortase"/>
    <property type="match status" value="1"/>
</dbReference>
<dbReference type="GO" id="GO:0016787">
    <property type="term" value="F:hydrolase activity"/>
    <property type="evidence" value="ECO:0007669"/>
    <property type="project" value="UniProtKB-KW"/>
</dbReference>
<dbReference type="CDD" id="cd05829">
    <property type="entry name" value="Sortase_F"/>
    <property type="match status" value="1"/>
</dbReference>
<evidence type="ECO:0000256" key="1">
    <source>
        <dbReference type="ARBA" id="ARBA00022801"/>
    </source>
</evidence>
<reference evidence="3 4" key="1">
    <citation type="submission" date="2019-07" db="EMBL/GenBank/DDBJ databases">
        <title>complete genome sequencing of Ornithinimicrobium sp. H23M54.</title>
        <authorList>
            <person name="Bae J.-W."/>
            <person name="Lee S.-Y."/>
        </authorList>
    </citation>
    <scope>NUCLEOTIDE SEQUENCE [LARGE SCALE GENOMIC DNA]</scope>
    <source>
        <strain evidence="3 4">H23M54</strain>
    </source>
</reference>
<dbReference type="KEGG" id="orz:FNH13_03785"/>
<keyword evidence="4" id="KW-1185">Reference proteome</keyword>